<accession>A0A7D9IA94</accession>
<dbReference type="OrthoDB" id="9984440at2759"/>
<dbReference type="EMBL" id="CACRXK020004061">
    <property type="protein sequence ID" value="CAB4001344.1"/>
    <property type="molecule type" value="Genomic_DNA"/>
</dbReference>
<protein>
    <submittedName>
        <fullName evidence="1">Uncharacterized protein</fullName>
    </submittedName>
</protein>
<dbReference type="PANTHER" id="PTHR34859:SF2">
    <property type="entry name" value="LYSM DOMAIN-CONTAINING PROTEIN"/>
    <property type="match status" value="1"/>
</dbReference>
<sequence length="167" mass="18664">MKSILTLICIHLLVAIATTSADKDQMSEDISNQPIPRLRRSRRALQNLNHDEDCYDDYPIKDGLLCYPRCKAGYSNYGQGPVCWAKCPPATTNIGISCQKDTYGRGVGKILSSCKSEMEKNGLLCYPKCEKSYYGVGPVCWQKCESEYTDDGALCRRPLVVYGRDTS</sequence>
<proteinExistence type="predicted"/>
<evidence type="ECO:0000313" key="1">
    <source>
        <dbReference type="EMBL" id="CAB4001344.1"/>
    </source>
</evidence>
<gene>
    <name evidence="1" type="ORF">PACLA_8A024592</name>
</gene>
<reference evidence="1" key="1">
    <citation type="submission" date="2020-04" db="EMBL/GenBank/DDBJ databases">
        <authorList>
            <person name="Alioto T."/>
            <person name="Alioto T."/>
            <person name="Gomez Garrido J."/>
        </authorList>
    </citation>
    <scope>NUCLEOTIDE SEQUENCE</scope>
    <source>
        <strain evidence="1">A484AB</strain>
    </source>
</reference>
<dbReference type="SUPFAM" id="SSF57184">
    <property type="entry name" value="Growth factor receptor domain"/>
    <property type="match status" value="1"/>
</dbReference>
<dbReference type="AlphaFoldDB" id="A0A7D9IA94"/>
<evidence type="ECO:0000313" key="2">
    <source>
        <dbReference type="Proteomes" id="UP001152795"/>
    </source>
</evidence>
<keyword evidence="2" id="KW-1185">Reference proteome</keyword>
<organism evidence="1 2">
    <name type="scientific">Paramuricea clavata</name>
    <name type="common">Red gorgonian</name>
    <name type="synonym">Violescent sea-whip</name>
    <dbReference type="NCBI Taxonomy" id="317549"/>
    <lineage>
        <taxon>Eukaryota</taxon>
        <taxon>Metazoa</taxon>
        <taxon>Cnidaria</taxon>
        <taxon>Anthozoa</taxon>
        <taxon>Octocorallia</taxon>
        <taxon>Malacalcyonacea</taxon>
        <taxon>Plexauridae</taxon>
        <taxon>Paramuricea</taxon>
    </lineage>
</organism>
<name>A0A7D9IA94_PARCT</name>
<dbReference type="PANTHER" id="PTHR34859">
    <property type="entry name" value="UNNAMED PRODUCT"/>
    <property type="match status" value="1"/>
</dbReference>
<dbReference type="InterPro" id="IPR009030">
    <property type="entry name" value="Growth_fac_rcpt_cys_sf"/>
</dbReference>
<dbReference type="Proteomes" id="UP001152795">
    <property type="component" value="Unassembled WGS sequence"/>
</dbReference>
<comment type="caution">
    <text evidence="1">The sequence shown here is derived from an EMBL/GenBank/DDBJ whole genome shotgun (WGS) entry which is preliminary data.</text>
</comment>